<dbReference type="InterPro" id="IPR050553">
    <property type="entry name" value="Thioredoxin_ResA/DsbE_sf"/>
</dbReference>
<dbReference type="Gene3D" id="3.40.30.10">
    <property type="entry name" value="Glutaredoxin"/>
    <property type="match status" value="1"/>
</dbReference>
<dbReference type="InterPro" id="IPR036249">
    <property type="entry name" value="Thioredoxin-like_sf"/>
</dbReference>
<dbReference type="PANTHER" id="PTHR42852:SF13">
    <property type="entry name" value="PROTEIN DIPZ"/>
    <property type="match status" value="1"/>
</dbReference>
<dbReference type="AlphaFoldDB" id="A0A917DCV6"/>
<comment type="caution">
    <text evidence="3">The sequence shown here is derived from an EMBL/GenBank/DDBJ whole genome shotgun (WGS) entry which is preliminary data.</text>
</comment>
<evidence type="ECO:0000259" key="2">
    <source>
        <dbReference type="PROSITE" id="PS51352"/>
    </source>
</evidence>
<dbReference type="EMBL" id="BMFG01000006">
    <property type="protein sequence ID" value="GGD27649.1"/>
    <property type="molecule type" value="Genomic_DNA"/>
</dbReference>
<evidence type="ECO:0000313" key="4">
    <source>
        <dbReference type="Proteomes" id="UP000625735"/>
    </source>
</evidence>
<dbReference type="PANTHER" id="PTHR42852">
    <property type="entry name" value="THIOL:DISULFIDE INTERCHANGE PROTEIN DSBE"/>
    <property type="match status" value="1"/>
</dbReference>
<dbReference type="InterPro" id="IPR013766">
    <property type="entry name" value="Thioredoxin_domain"/>
</dbReference>
<protein>
    <submittedName>
        <fullName evidence="3">Alkyl hydroperoxide reductase</fullName>
    </submittedName>
</protein>
<evidence type="ECO:0000256" key="1">
    <source>
        <dbReference type="SAM" id="SignalP"/>
    </source>
</evidence>
<feature type="chain" id="PRO_5037493943" evidence="1">
    <location>
        <begin position="21"/>
        <end position="166"/>
    </location>
</feature>
<reference evidence="3" key="1">
    <citation type="journal article" date="2014" name="Int. J. Syst. Evol. Microbiol.">
        <title>Complete genome sequence of Corynebacterium casei LMG S-19264T (=DSM 44701T), isolated from a smear-ripened cheese.</title>
        <authorList>
            <consortium name="US DOE Joint Genome Institute (JGI-PGF)"/>
            <person name="Walter F."/>
            <person name="Albersmeier A."/>
            <person name="Kalinowski J."/>
            <person name="Ruckert C."/>
        </authorList>
    </citation>
    <scope>NUCLEOTIDE SEQUENCE</scope>
    <source>
        <strain evidence="3">CGMCC 1.12506</strain>
    </source>
</reference>
<evidence type="ECO:0000313" key="3">
    <source>
        <dbReference type="EMBL" id="GGD27649.1"/>
    </source>
</evidence>
<name>A0A917DCV6_9FLAO</name>
<feature type="domain" description="Thioredoxin" evidence="2">
    <location>
        <begin position="23"/>
        <end position="164"/>
    </location>
</feature>
<gene>
    <name evidence="3" type="primary">tlpA</name>
    <name evidence="3" type="ORF">GCM10011343_17280</name>
</gene>
<dbReference type="PROSITE" id="PS51352">
    <property type="entry name" value="THIOREDOXIN_2"/>
    <property type="match status" value="1"/>
</dbReference>
<keyword evidence="4" id="KW-1185">Reference proteome</keyword>
<dbReference type="SUPFAM" id="SSF52833">
    <property type="entry name" value="Thioredoxin-like"/>
    <property type="match status" value="1"/>
</dbReference>
<dbReference type="InterPro" id="IPR012336">
    <property type="entry name" value="Thioredoxin-like_fold"/>
</dbReference>
<accession>A0A917DCV6</accession>
<organism evidence="3 4">
    <name type="scientific">Flavobacterium orientale</name>
    <dbReference type="NCBI Taxonomy" id="1756020"/>
    <lineage>
        <taxon>Bacteria</taxon>
        <taxon>Pseudomonadati</taxon>
        <taxon>Bacteroidota</taxon>
        <taxon>Flavobacteriia</taxon>
        <taxon>Flavobacteriales</taxon>
        <taxon>Flavobacteriaceae</taxon>
        <taxon>Flavobacterium</taxon>
    </lineage>
</organism>
<sequence>MKKIIFALCLLLGITSCTKAQKTEFSPEALAEEMLTQNGEQITFEKILKTYQGKTIVIDIWASWCPDCIKGMPKVESLQERFPEVVYVFLSYDKTPDTWATGIEKYNVKGEHYLIRSNWKGGGFKDAIDIDWIPRYMVVDPTGKIALYRAIEADDEKLIETLKNLN</sequence>
<dbReference type="CDD" id="cd02966">
    <property type="entry name" value="TlpA_like_family"/>
    <property type="match status" value="1"/>
</dbReference>
<proteinExistence type="predicted"/>
<reference evidence="3" key="2">
    <citation type="submission" date="2020-09" db="EMBL/GenBank/DDBJ databases">
        <authorList>
            <person name="Sun Q."/>
            <person name="Zhou Y."/>
        </authorList>
    </citation>
    <scope>NUCLEOTIDE SEQUENCE</scope>
    <source>
        <strain evidence="3">CGMCC 1.12506</strain>
    </source>
</reference>
<dbReference type="Pfam" id="PF13905">
    <property type="entry name" value="Thioredoxin_8"/>
    <property type="match status" value="1"/>
</dbReference>
<keyword evidence="1" id="KW-0732">Signal</keyword>
<feature type="signal peptide" evidence="1">
    <location>
        <begin position="1"/>
        <end position="20"/>
    </location>
</feature>
<dbReference type="Proteomes" id="UP000625735">
    <property type="component" value="Unassembled WGS sequence"/>
</dbReference>
<dbReference type="RefSeq" id="WP_188362165.1">
    <property type="nucleotide sequence ID" value="NZ_BMFG01000006.1"/>
</dbReference>
<dbReference type="PROSITE" id="PS51257">
    <property type="entry name" value="PROKAR_LIPOPROTEIN"/>
    <property type="match status" value="1"/>
</dbReference>